<dbReference type="PANTHER" id="PTHR33169:SF14">
    <property type="entry name" value="TRANSCRIPTIONAL REGULATOR RV3488"/>
    <property type="match status" value="1"/>
</dbReference>
<dbReference type="Pfam" id="PF03551">
    <property type="entry name" value="PadR"/>
    <property type="match status" value="1"/>
</dbReference>
<dbReference type="PANTHER" id="PTHR33169">
    <property type="entry name" value="PADR-FAMILY TRANSCRIPTIONAL REGULATOR"/>
    <property type="match status" value="1"/>
</dbReference>
<sequence>MEHQDLISGFIRIHILHHAAEGDLYGNWMIAELGRHGYRLSPGTLYPMLHSMERKGYLESRIERVGRTQRRIYRATSLGREALAYARDKLRELTGEVRSR</sequence>
<dbReference type="EMBL" id="JAIRBM010000005">
    <property type="protein sequence ID" value="MBZ6076385.1"/>
    <property type="molecule type" value="Genomic_DNA"/>
</dbReference>
<keyword evidence="3" id="KW-1185">Reference proteome</keyword>
<comment type="caution">
    <text evidence="2">The sequence shown here is derived from an EMBL/GenBank/DDBJ whole genome shotgun (WGS) entry which is preliminary data.</text>
</comment>
<reference evidence="2 3" key="1">
    <citation type="submission" date="2021-09" db="EMBL/GenBank/DDBJ databases">
        <title>The complete genome sequence of a new microorganism.</title>
        <authorList>
            <person name="Zi Z."/>
        </authorList>
    </citation>
    <scope>NUCLEOTIDE SEQUENCE [LARGE SCALE GENOMIC DNA]</scope>
    <source>
        <strain evidence="2 3">WGZ8</strain>
    </source>
</reference>
<name>A0ABS7VLH3_9HYPH</name>
<dbReference type="Gene3D" id="1.10.10.10">
    <property type="entry name" value="Winged helix-like DNA-binding domain superfamily/Winged helix DNA-binding domain"/>
    <property type="match status" value="1"/>
</dbReference>
<evidence type="ECO:0000313" key="2">
    <source>
        <dbReference type="EMBL" id="MBZ6076385.1"/>
    </source>
</evidence>
<dbReference type="Proteomes" id="UP000704176">
    <property type="component" value="Unassembled WGS sequence"/>
</dbReference>
<gene>
    <name evidence="2" type="ORF">K9B37_08795</name>
</gene>
<dbReference type="InterPro" id="IPR052509">
    <property type="entry name" value="Metal_resp_DNA-bind_regulator"/>
</dbReference>
<dbReference type="InterPro" id="IPR036390">
    <property type="entry name" value="WH_DNA-bd_sf"/>
</dbReference>
<dbReference type="InterPro" id="IPR036388">
    <property type="entry name" value="WH-like_DNA-bd_sf"/>
</dbReference>
<evidence type="ECO:0000313" key="3">
    <source>
        <dbReference type="Proteomes" id="UP000704176"/>
    </source>
</evidence>
<evidence type="ECO:0000259" key="1">
    <source>
        <dbReference type="Pfam" id="PF03551"/>
    </source>
</evidence>
<dbReference type="InterPro" id="IPR005149">
    <property type="entry name" value="Tscrpt_reg_PadR_N"/>
</dbReference>
<organism evidence="2 3">
    <name type="scientific">Microvirga puerhi</name>
    <dbReference type="NCBI Taxonomy" id="2876078"/>
    <lineage>
        <taxon>Bacteria</taxon>
        <taxon>Pseudomonadati</taxon>
        <taxon>Pseudomonadota</taxon>
        <taxon>Alphaproteobacteria</taxon>
        <taxon>Hyphomicrobiales</taxon>
        <taxon>Methylobacteriaceae</taxon>
        <taxon>Microvirga</taxon>
    </lineage>
</organism>
<feature type="domain" description="Transcription regulator PadR N-terminal" evidence="1">
    <location>
        <begin position="15"/>
        <end position="84"/>
    </location>
</feature>
<protein>
    <submittedName>
        <fullName evidence="2">PadR family transcriptional regulator</fullName>
    </submittedName>
</protein>
<dbReference type="SUPFAM" id="SSF46785">
    <property type="entry name" value="Winged helix' DNA-binding domain"/>
    <property type="match status" value="1"/>
</dbReference>
<proteinExistence type="predicted"/>
<accession>A0ABS7VLH3</accession>